<dbReference type="EMBL" id="FRAE01000070">
    <property type="protein sequence ID" value="SHK42632.1"/>
    <property type="molecule type" value="Genomic_DNA"/>
</dbReference>
<dbReference type="AlphaFoldDB" id="A0A1M6SCZ8"/>
<evidence type="ECO:0000313" key="2">
    <source>
        <dbReference type="Proteomes" id="UP000242497"/>
    </source>
</evidence>
<evidence type="ECO:0000313" key="1">
    <source>
        <dbReference type="EMBL" id="SHK42632.1"/>
    </source>
</evidence>
<sequence length="40" mass="4631">MSNKSKRYTYEFKKQMVSLFNNGKSAGEIAKEYNIARGLQ</sequence>
<organism evidence="1 2">
    <name type="scientific">Tepidibacter formicigenes DSM 15518</name>
    <dbReference type="NCBI Taxonomy" id="1123349"/>
    <lineage>
        <taxon>Bacteria</taxon>
        <taxon>Bacillati</taxon>
        <taxon>Bacillota</taxon>
        <taxon>Clostridia</taxon>
        <taxon>Peptostreptococcales</taxon>
        <taxon>Peptostreptococcaceae</taxon>
        <taxon>Tepidibacter</taxon>
    </lineage>
</organism>
<protein>
    <recommendedName>
        <fullName evidence="3">Transposase</fullName>
    </recommendedName>
</protein>
<dbReference type="Gene3D" id="1.10.10.60">
    <property type="entry name" value="Homeodomain-like"/>
    <property type="match status" value="1"/>
</dbReference>
<evidence type="ECO:0008006" key="3">
    <source>
        <dbReference type="Google" id="ProtNLM"/>
    </source>
</evidence>
<reference evidence="2" key="1">
    <citation type="submission" date="2016-11" db="EMBL/GenBank/DDBJ databases">
        <authorList>
            <person name="Varghese N."/>
            <person name="Submissions S."/>
        </authorList>
    </citation>
    <scope>NUCLEOTIDE SEQUENCE [LARGE SCALE GENOMIC DNA]</scope>
    <source>
        <strain evidence="2">DSM 15518</strain>
    </source>
</reference>
<proteinExistence type="predicted"/>
<keyword evidence="2" id="KW-1185">Reference proteome</keyword>
<gene>
    <name evidence="1" type="ORF">SAMN02744037_02318</name>
</gene>
<dbReference type="InterPro" id="IPR009057">
    <property type="entry name" value="Homeodomain-like_sf"/>
</dbReference>
<dbReference type="SUPFAM" id="SSF46689">
    <property type="entry name" value="Homeodomain-like"/>
    <property type="match status" value="1"/>
</dbReference>
<dbReference type="Proteomes" id="UP000242497">
    <property type="component" value="Unassembled WGS sequence"/>
</dbReference>
<name>A0A1M6SCZ8_9FIRM</name>
<accession>A0A1M6SCZ8</accession>